<comment type="caution">
    <text evidence="7">The sequence shown here is derived from an EMBL/GenBank/DDBJ whole genome shotgun (WGS) entry which is preliminary data.</text>
</comment>
<dbReference type="InterPro" id="IPR019427">
    <property type="entry name" value="7TM_GPCR_serpentine_rcpt_Srw"/>
</dbReference>
<dbReference type="Gene3D" id="1.20.1070.10">
    <property type="entry name" value="Rhodopsin 7-helix transmembrane proteins"/>
    <property type="match status" value="1"/>
</dbReference>
<dbReference type="EMBL" id="CAXITT010000002">
    <property type="protein sequence ID" value="CAL1526069.1"/>
    <property type="molecule type" value="Genomic_DNA"/>
</dbReference>
<evidence type="ECO:0000256" key="3">
    <source>
        <dbReference type="ARBA" id="ARBA00022989"/>
    </source>
</evidence>
<evidence type="ECO:0000313" key="8">
    <source>
        <dbReference type="Proteomes" id="UP001497497"/>
    </source>
</evidence>
<dbReference type="InterPro" id="IPR052954">
    <property type="entry name" value="GPCR-Ligand_Int"/>
</dbReference>
<keyword evidence="3 5" id="KW-1133">Transmembrane helix</keyword>
<keyword evidence="2 5" id="KW-0812">Transmembrane</keyword>
<comment type="subcellular location">
    <subcellularLocation>
        <location evidence="1">Membrane</location>
    </subcellularLocation>
</comment>
<dbReference type="InterPro" id="IPR017452">
    <property type="entry name" value="GPCR_Rhodpsn_7TM"/>
</dbReference>
<feature type="transmembrane region" description="Helical" evidence="5">
    <location>
        <begin position="220"/>
        <end position="237"/>
    </location>
</feature>
<dbReference type="GO" id="GO:0008528">
    <property type="term" value="F:G protein-coupled peptide receptor activity"/>
    <property type="evidence" value="ECO:0007669"/>
    <property type="project" value="InterPro"/>
</dbReference>
<evidence type="ECO:0000313" key="7">
    <source>
        <dbReference type="EMBL" id="CAL1526069.1"/>
    </source>
</evidence>
<keyword evidence="8" id="KW-1185">Reference proteome</keyword>
<dbReference type="PANTHER" id="PTHR46641:SF18">
    <property type="entry name" value="G-PROTEIN COUPLED RECEPTORS FAMILY 1 PROFILE DOMAIN-CONTAINING PROTEIN"/>
    <property type="match status" value="1"/>
</dbReference>
<protein>
    <recommendedName>
        <fullName evidence="6">G-protein coupled receptors family 1 profile domain-containing protein</fullName>
    </recommendedName>
</protein>
<dbReference type="Pfam" id="PF10324">
    <property type="entry name" value="7TM_GPCR_Srw"/>
    <property type="match status" value="1"/>
</dbReference>
<evidence type="ECO:0000256" key="5">
    <source>
        <dbReference type="SAM" id="Phobius"/>
    </source>
</evidence>
<proteinExistence type="predicted"/>
<feature type="transmembrane region" description="Helical" evidence="5">
    <location>
        <begin position="75"/>
        <end position="93"/>
    </location>
</feature>
<feature type="non-terminal residue" evidence="7">
    <location>
        <position position="1"/>
    </location>
</feature>
<dbReference type="PANTHER" id="PTHR46641">
    <property type="entry name" value="FMRFAMIDE RECEPTOR-RELATED"/>
    <property type="match status" value="1"/>
</dbReference>
<sequence>ILGIVGILANVLNILVLFRHSLNDSISVVLFGTAVSDLIYSLNETLNRLIAIIGEVFGYDLTFDAFSFFYVYLRYISPCAITISAWLVALVSMERMFAVCFPFHASRIITVKRMTFMVLFVYVFLVFLNSPAIFDHYLTSFFYPVSNYTGEAMLERKFFMDNPWFETFFYNEVLPVVGSPLPMIAILVFTLATIIRLGVSSKTIGNMSTSRAKRAKEMTSIKISLAISCSMVLLIFMPRAGLDAYYKIMDRSLLPHVWAFYNELTELARQLNATINFFIYVAFSSKFQKTFLKVIQCKYGN</sequence>
<reference evidence="7 8" key="1">
    <citation type="submission" date="2024-04" db="EMBL/GenBank/DDBJ databases">
        <authorList>
            <consortium name="Genoscope - CEA"/>
            <person name="William W."/>
        </authorList>
    </citation>
    <scope>NUCLEOTIDE SEQUENCE [LARGE SCALE GENOMIC DNA]</scope>
</reference>
<dbReference type="PROSITE" id="PS50262">
    <property type="entry name" value="G_PROTEIN_RECEP_F1_2"/>
    <property type="match status" value="1"/>
</dbReference>
<evidence type="ECO:0000256" key="1">
    <source>
        <dbReference type="ARBA" id="ARBA00004370"/>
    </source>
</evidence>
<gene>
    <name evidence="7" type="ORF">GSLYS_00000246001</name>
</gene>
<feature type="transmembrane region" description="Helical" evidence="5">
    <location>
        <begin position="181"/>
        <end position="199"/>
    </location>
</feature>
<keyword evidence="4 5" id="KW-0472">Membrane</keyword>
<evidence type="ECO:0000256" key="4">
    <source>
        <dbReference type="ARBA" id="ARBA00023136"/>
    </source>
</evidence>
<name>A0AAV2H1C5_LYMST</name>
<dbReference type="Proteomes" id="UP001497497">
    <property type="component" value="Unassembled WGS sequence"/>
</dbReference>
<organism evidence="7 8">
    <name type="scientific">Lymnaea stagnalis</name>
    <name type="common">Great pond snail</name>
    <name type="synonym">Helix stagnalis</name>
    <dbReference type="NCBI Taxonomy" id="6523"/>
    <lineage>
        <taxon>Eukaryota</taxon>
        <taxon>Metazoa</taxon>
        <taxon>Spiralia</taxon>
        <taxon>Lophotrochozoa</taxon>
        <taxon>Mollusca</taxon>
        <taxon>Gastropoda</taxon>
        <taxon>Heterobranchia</taxon>
        <taxon>Euthyneura</taxon>
        <taxon>Panpulmonata</taxon>
        <taxon>Hygrophila</taxon>
        <taxon>Lymnaeoidea</taxon>
        <taxon>Lymnaeidae</taxon>
        <taxon>Lymnaea</taxon>
    </lineage>
</organism>
<dbReference type="GO" id="GO:0016020">
    <property type="term" value="C:membrane"/>
    <property type="evidence" value="ECO:0007669"/>
    <property type="project" value="UniProtKB-SubCell"/>
</dbReference>
<feature type="domain" description="G-protein coupled receptors family 1 profile" evidence="6">
    <location>
        <begin position="9"/>
        <end position="280"/>
    </location>
</feature>
<evidence type="ECO:0000259" key="6">
    <source>
        <dbReference type="PROSITE" id="PS50262"/>
    </source>
</evidence>
<dbReference type="SUPFAM" id="SSF81321">
    <property type="entry name" value="Family A G protein-coupled receptor-like"/>
    <property type="match status" value="1"/>
</dbReference>
<feature type="transmembrane region" description="Helical" evidence="5">
    <location>
        <begin position="114"/>
        <end position="134"/>
    </location>
</feature>
<evidence type="ECO:0000256" key="2">
    <source>
        <dbReference type="ARBA" id="ARBA00022692"/>
    </source>
</evidence>
<dbReference type="AlphaFoldDB" id="A0AAV2H1C5"/>
<accession>A0AAV2H1C5</accession>